<organism evidence="1 2">
    <name type="scientific">Nocardioides mangrovicus</name>
    <dbReference type="NCBI Taxonomy" id="2478913"/>
    <lineage>
        <taxon>Bacteria</taxon>
        <taxon>Bacillati</taxon>
        <taxon>Actinomycetota</taxon>
        <taxon>Actinomycetes</taxon>
        <taxon>Propionibacteriales</taxon>
        <taxon>Nocardioidaceae</taxon>
        <taxon>Nocardioides</taxon>
    </lineage>
</organism>
<protein>
    <submittedName>
        <fullName evidence="1">DUF2993 domain-containing protein</fullName>
    </submittedName>
</protein>
<comment type="caution">
    <text evidence="1">The sequence shown here is derived from an EMBL/GenBank/DDBJ whole genome shotgun (WGS) entry which is preliminary data.</text>
</comment>
<evidence type="ECO:0000313" key="1">
    <source>
        <dbReference type="EMBL" id="RLV49613.1"/>
    </source>
</evidence>
<accession>A0A3L8P4G8</accession>
<dbReference type="InterPro" id="IPR021373">
    <property type="entry name" value="DUF2993"/>
</dbReference>
<evidence type="ECO:0000313" key="2">
    <source>
        <dbReference type="Proteomes" id="UP000281708"/>
    </source>
</evidence>
<gene>
    <name evidence="1" type="ORF">D9V37_06750</name>
</gene>
<dbReference type="Proteomes" id="UP000281708">
    <property type="component" value="Unassembled WGS sequence"/>
</dbReference>
<proteinExistence type="predicted"/>
<keyword evidence="2" id="KW-1185">Reference proteome</keyword>
<dbReference type="EMBL" id="RDBE01000006">
    <property type="protein sequence ID" value="RLV49613.1"/>
    <property type="molecule type" value="Genomic_DNA"/>
</dbReference>
<dbReference type="AlphaFoldDB" id="A0A3L8P4G8"/>
<name>A0A3L8P4G8_9ACTN</name>
<reference evidence="1 2" key="1">
    <citation type="submission" date="2018-10" db="EMBL/GenBank/DDBJ databases">
        <title>Marmoricola sp. 4Q3S-7 whole genome shotgun sequence.</title>
        <authorList>
            <person name="Li F."/>
        </authorList>
    </citation>
    <scope>NUCLEOTIDE SEQUENCE [LARGE SCALE GENOMIC DNA]</scope>
    <source>
        <strain evidence="1 2">4Q3S-7</strain>
    </source>
</reference>
<sequence length="234" mass="24684">MGRTCQDRRVRKLLVAVVVLLVLVAAADRVAVFAADHVVASRIRTTQQLTSDPTVDIRGFPFLTQFASGRYAHVTATASEVPVAETGLKLSRLDLSFRDVTASRDFRTFTARAGRATAVISYTDLGAALGVTLGYAGDGRIRVTKTFTVGGATLKPSATVTPRLSGEVLTFADATINGVGELPAAVQAVLRQAFGKRLDLSGLPFDVRVKRLAVSDAGITLTLSGTGLRYTGSS</sequence>
<dbReference type="Pfam" id="PF11209">
    <property type="entry name" value="LmeA"/>
    <property type="match status" value="1"/>
</dbReference>